<reference evidence="2 3" key="1">
    <citation type="submission" date="2016-12" db="EMBL/GenBank/DDBJ databases">
        <title>The genomes of Aspergillus section Nigri reveals drivers in fungal speciation.</title>
        <authorList>
            <consortium name="DOE Joint Genome Institute"/>
            <person name="Vesth T.C."/>
            <person name="Nybo J."/>
            <person name="Theobald S."/>
            <person name="Brandl J."/>
            <person name="Frisvad J.C."/>
            <person name="Nielsen K.F."/>
            <person name="Lyhne E.K."/>
            <person name="Kogle M.E."/>
            <person name="Kuo A."/>
            <person name="Riley R."/>
            <person name="Clum A."/>
            <person name="Nolan M."/>
            <person name="Lipzen A."/>
            <person name="Salamov A."/>
            <person name="Henrissat B."/>
            <person name="Wiebenga A."/>
            <person name="De Vries R.P."/>
            <person name="Grigoriev I.V."/>
            <person name="Mortensen U.H."/>
            <person name="Andersen M.R."/>
            <person name="Baker S.E."/>
        </authorList>
    </citation>
    <scope>NUCLEOTIDE SEQUENCE [LARGE SCALE GENOMIC DNA]</scope>
    <source>
        <strain evidence="2 3">CBS 117.55</strain>
    </source>
</reference>
<evidence type="ECO:0000313" key="3">
    <source>
        <dbReference type="Proteomes" id="UP000247233"/>
    </source>
</evidence>
<keyword evidence="3" id="KW-1185">Reference proteome</keyword>
<feature type="region of interest" description="Disordered" evidence="1">
    <location>
        <begin position="238"/>
        <end position="257"/>
    </location>
</feature>
<dbReference type="AlphaFoldDB" id="A0A317V2U6"/>
<dbReference type="RefSeq" id="XP_025395314.1">
    <property type="nucleotide sequence ID" value="XM_025547405.1"/>
</dbReference>
<evidence type="ECO:0000256" key="1">
    <source>
        <dbReference type="SAM" id="MobiDB-lite"/>
    </source>
</evidence>
<dbReference type="OrthoDB" id="4343461at2759"/>
<protein>
    <submittedName>
        <fullName evidence="2">Uncharacterized protein</fullName>
    </submittedName>
</protein>
<gene>
    <name evidence="2" type="ORF">BO70DRAFT_417159</name>
</gene>
<dbReference type="GeneID" id="37069642"/>
<organism evidence="2 3">
    <name type="scientific">Aspergillus heteromorphus CBS 117.55</name>
    <dbReference type="NCBI Taxonomy" id="1448321"/>
    <lineage>
        <taxon>Eukaryota</taxon>
        <taxon>Fungi</taxon>
        <taxon>Dikarya</taxon>
        <taxon>Ascomycota</taxon>
        <taxon>Pezizomycotina</taxon>
        <taxon>Eurotiomycetes</taxon>
        <taxon>Eurotiomycetidae</taxon>
        <taxon>Eurotiales</taxon>
        <taxon>Aspergillaceae</taxon>
        <taxon>Aspergillus</taxon>
        <taxon>Aspergillus subgen. Circumdati</taxon>
    </lineage>
</organism>
<comment type="caution">
    <text evidence="2">The sequence shown here is derived from an EMBL/GenBank/DDBJ whole genome shotgun (WGS) entry which is preliminary data.</text>
</comment>
<feature type="compositionally biased region" description="Basic and acidic residues" evidence="1">
    <location>
        <begin position="239"/>
        <end position="248"/>
    </location>
</feature>
<dbReference type="EMBL" id="MSFL01000035">
    <property type="protein sequence ID" value="PWY68604.1"/>
    <property type="molecule type" value="Genomic_DNA"/>
</dbReference>
<dbReference type="VEuPathDB" id="FungiDB:BO70DRAFT_417159"/>
<proteinExistence type="predicted"/>
<accession>A0A317V2U6</accession>
<sequence>MLDRAISSVSAGARTGALHYRNFPRALTASDKRVILDNLGGFCRYDDWDQLEASLDDRNYEALLRNLTAAVITKHIYETVITNPFSYIELEENSTTVQSSMDPPVFKRGLYELWQRFSRVDGERARNWRQTTIQLLNQSVPSKTNDWRVTYWTQESQEPLFRRLASGMLEGCQALHILMREITDPAEIKKRYKELVDVYRNAIDLVVYMGRVDPNFEFHLDAARCGSYLHCKNRVKKKGCPEREPRHDDDDDDDDDCPQPVMILRPLVVTCRQMDEGDVEYQEELREIYRLEHEDETGEDIEKKVEEAHPKLEVGDTRFDASAKFPDIYYAKDKPRPCTCGGRFTCFGLCQLREKAAE</sequence>
<dbReference type="Proteomes" id="UP000247233">
    <property type="component" value="Unassembled WGS sequence"/>
</dbReference>
<name>A0A317V2U6_9EURO</name>
<evidence type="ECO:0000313" key="2">
    <source>
        <dbReference type="EMBL" id="PWY68604.1"/>
    </source>
</evidence>